<dbReference type="AlphaFoldDB" id="W2SZW4"/>
<evidence type="ECO:0000313" key="2">
    <source>
        <dbReference type="Proteomes" id="UP000053676"/>
    </source>
</evidence>
<dbReference type="Proteomes" id="UP000053676">
    <property type="component" value="Unassembled WGS sequence"/>
</dbReference>
<keyword evidence="2" id="KW-1185">Reference proteome</keyword>
<evidence type="ECO:0000313" key="1">
    <source>
        <dbReference type="EMBL" id="ETN74556.1"/>
    </source>
</evidence>
<protein>
    <submittedName>
        <fullName evidence="1">Uncharacterized protein</fullName>
    </submittedName>
</protein>
<dbReference type="OrthoDB" id="5846342at2759"/>
<proteinExistence type="predicted"/>
<accession>W2SZW4</accession>
<name>W2SZW4_NECAM</name>
<reference evidence="2" key="1">
    <citation type="journal article" date="2014" name="Nat. Genet.">
        <title>Genome of the human hookworm Necator americanus.</title>
        <authorList>
            <person name="Tang Y.T."/>
            <person name="Gao X."/>
            <person name="Rosa B.A."/>
            <person name="Abubucker S."/>
            <person name="Hallsworth-Pepin K."/>
            <person name="Martin J."/>
            <person name="Tyagi R."/>
            <person name="Heizer E."/>
            <person name="Zhang X."/>
            <person name="Bhonagiri-Palsikar V."/>
            <person name="Minx P."/>
            <person name="Warren W.C."/>
            <person name="Wang Q."/>
            <person name="Zhan B."/>
            <person name="Hotez P.J."/>
            <person name="Sternberg P.W."/>
            <person name="Dougall A."/>
            <person name="Gaze S.T."/>
            <person name="Mulvenna J."/>
            <person name="Sotillo J."/>
            <person name="Ranganathan S."/>
            <person name="Rabelo E.M."/>
            <person name="Wilson R.K."/>
            <person name="Felgner P.L."/>
            <person name="Bethony J."/>
            <person name="Hawdon J.M."/>
            <person name="Gasser R.B."/>
            <person name="Loukas A."/>
            <person name="Mitreva M."/>
        </authorList>
    </citation>
    <scope>NUCLEOTIDE SEQUENCE [LARGE SCALE GENOMIC DNA]</scope>
</reference>
<gene>
    <name evidence="1" type="ORF">NECAME_12917</name>
</gene>
<organism evidence="1 2">
    <name type="scientific">Necator americanus</name>
    <name type="common">Human hookworm</name>
    <dbReference type="NCBI Taxonomy" id="51031"/>
    <lineage>
        <taxon>Eukaryota</taxon>
        <taxon>Metazoa</taxon>
        <taxon>Ecdysozoa</taxon>
        <taxon>Nematoda</taxon>
        <taxon>Chromadorea</taxon>
        <taxon>Rhabditida</taxon>
        <taxon>Rhabditina</taxon>
        <taxon>Rhabditomorpha</taxon>
        <taxon>Strongyloidea</taxon>
        <taxon>Ancylostomatidae</taxon>
        <taxon>Bunostominae</taxon>
        <taxon>Necator</taxon>
    </lineage>
</organism>
<dbReference type="KEGG" id="nai:NECAME_12917"/>
<sequence>MFDTWMIEPELVDIEAVTTFAKVWICICMDRSNLTETMSRSITANGLDQYSEVPIKIYLRNEKKSEYREQIARSKTFKCWFKVVQRGLIAVEKV</sequence>
<dbReference type="EMBL" id="KI660353">
    <property type="protein sequence ID" value="ETN74556.1"/>
    <property type="molecule type" value="Genomic_DNA"/>
</dbReference>